<proteinExistence type="predicted"/>
<dbReference type="InterPro" id="IPR050952">
    <property type="entry name" value="TRIM-NHL_E3_ligases"/>
</dbReference>
<dbReference type="SUPFAM" id="SSF101898">
    <property type="entry name" value="NHL repeat"/>
    <property type="match status" value="1"/>
</dbReference>
<dbReference type="PANTHER" id="PTHR24104:SF25">
    <property type="entry name" value="PROTEIN LIN-41"/>
    <property type="match status" value="1"/>
</dbReference>
<dbReference type="InterPro" id="IPR011042">
    <property type="entry name" value="6-blade_b-propeller_TolB-like"/>
</dbReference>
<feature type="compositionally biased region" description="Basic and acidic residues" evidence="1">
    <location>
        <begin position="249"/>
        <end position="262"/>
    </location>
</feature>
<protein>
    <recommendedName>
        <fullName evidence="3">NHL repeat containing protein</fullName>
    </recommendedName>
</protein>
<evidence type="ECO:0000256" key="1">
    <source>
        <dbReference type="SAM" id="MobiDB-lite"/>
    </source>
</evidence>
<dbReference type="EMBL" id="UOEZ01000033">
    <property type="protein sequence ID" value="VAW35717.1"/>
    <property type="molecule type" value="Genomic_DNA"/>
</dbReference>
<dbReference type="GO" id="GO:0008270">
    <property type="term" value="F:zinc ion binding"/>
    <property type="evidence" value="ECO:0007669"/>
    <property type="project" value="UniProtKB-KW"/>
</dbReference>
<dbReference type="PANTHER" id="PTHR24104">
    <property type="entry name" value="E3 UBIQUITIN-PROTEIN LIGASE NHLRC1-RELATED"/>
    <property type="match status" value="1"/>
</dbReference>
<dbReference type="Gene3D" id="2.120.10.30">
    <property type="entry name" value="TolB, C-terminal domain"/>
    <property type="match status" value="1"/>
</dbReference>
<organism evidence="2">
    <name type="scientific">hydrothermal vent metagenome</name>
    <dbReference type="NCBI Taxonomy" id="652676"/>
    <lineage>
        <taxon>unclassified sequences</taxon>
        <taxon>metagenomes</taxon>
        <taxon>ecological metagenomes</taxon>
    </lineage>
</organism>
<dbReference type="AlphaFoldDB" id="A0A3B0VBY4"/>
<evidence type="ECO:0000313" key="2">
    <source>
        <dbReference type="EMBL" id="VAW35717.1"/>
    </source>
</evidence>
<gene>
    <name evidence="2" type="ORF">MNBD_DELTA02-1169</name>
</gene>
<sequence length="553" mass="60044">MMQRIRKYFIFTSATLLLTLVFVFIVPHSEGGALAYDSRAALDDYQGARTKGLPLLLAFKSSAERPSERPIDEGVIKSQDITGEDVDAAPKAGASIEPTPPEPVVSPEKFGPEAAEVKKIEPAEKSPAPSVDEALKGAPLNMPVVKKPPVPDVEPEAADVKKVAPAEKQPAAMPVPVKAQKTAPLEKPIALKPAKEKSEPSPEIIAKPTSAPALKPTVKEGKAKTSPKAGPEVATPPAAATDKASGEGGAEKPSEDKKEKAGKGGYDGPIEIRVKRLYGFDATLSGTLLGWVDQIYIDNLNDEVYLLDKRNKRIVVTNIVGGYLFHFNYSLAGIMNPVAFTVDTLSGEIYLSDSKRIAILNYRGEYQGDFDLSQMPGSKIVSIQSLRLVKGKDGDLLYVGDNKNRRIMVFTTGGKYVRTIARGSWVGNNVKGLYVNKDTVFWLDSTGFSVKSIRIDGKDKRSFGRLSSLLGGFSMPVNMAIDDVNKRIIIVDANRMMVIFFDYNGNTLFEFGGPFLFSWPRAVAVDKKGRVFVSDNKGEIRVFNVIPLVPSVK</sequence>
<feature type="region of interest" description="Disordered" evidence="1">
    <location>
        <begin position="119"/>
        <end position="265"/>
    </location>
</feature>
<reference evidence="2" key="1">
    <citation type="submission" date="2018-06" db="EMBL/GenBank/DDBJ databases">
        <authorList>
            <person name="Zhirakovskaya E."/>
        </authorList>
    </citation>
    <scope>NUCLEOTIDE SEQUENCE</scope>
</reference>
<accession>A0A3B0VBY4</accession>
<evidence type="ECO:0008006" key="3">
    <source>
        <dbReference type="Google" id="ProtNLM"/>
    </source>
</evidence>
<name>A0A3B0VBY4_9ZZZZ</name>
<dbReference type="CDD" id="cd05819">
    <property type="entry name" value="NHL"/>
    <property type="match status" value="1"/>
</dbReference>